<dbReference type="GO" id="GO:0016829">
    <property type="term" value="F:lyase activity"/>
    <property type="evidence" value="ECO:0007669"/>
    <property type="project" value="UniProtKB-KW"/>
</dbReference>
<accession>A0A323UL40</accession>
<dbReference type="SUPFAM" id="SSF160920">
    <property type="entry name" value="PSTPO5379-like"/>
    <property type="match status" value="1"/>
</dbReference>
<dbReference type="InterPro" id="IPR009906">
    <property type="entry name" value="D-Glu_cyclase"/>
</dbReference>
<dbReference type="HAMAP" id="MF_01830">
    <property type="entry name" value="Hydro_lyase"/>
    <property type="match status" value="1"/>
</dbReference>
<proteinExistence type="inferred from homology"/>
<dbReference type="InterPro" id="IPR016938">
    <property type="entry name" value="UPF0317"/>
</dbReference>
<evidence type="ECO:0000256" key="1">
    <source>
        <dbReference type="ARBA" id="ARBA00007896"/>
    </source>
</evidence>
<evidence type="ECO:0000313" key="4">
    <source>
        <dbReference type="EMBL" id="PZA13345.1"/>
    </source>
</evidence>
<evidence type="ECO:0000313" key="5">
    <source>
        <dbReference type="Proteomes" id="UP000248134"/>
    </source>
</evidence>
<gene>
    <name evidence="4" type="ORF">DNX69_02940</name>
</gene>
<dbReference type="Gene3D" id="3.30.2040.10">
    <property type="entry name" value="PSTPO5379-like domain"/>
    <property type="match status" value="1"/>
</dbReference>
<dbReference type="Proteomes" id="UP000248134">
    <property type="component" value="Unassembled WGS sequence"/>
</dbReference>
<dbReference type="OrthoDB" id="149585at2"/>
<dbReference type="FunFam" id="3.30.2040.10:FF:000001">
    <property type="entry name" value="D-glutamate cyclase, mitochondrial"/>
    <property type="match status" value="1"/>
</dbReference>
<evidence type="ECO:0000256" key="2">
    <source>
        <dbReference type="ARBA" id="ARBA00023239"/>
    </source>
</evidence>
<keyword evidence="2 3" id="KW-0456">Lyase</keyword>
<dbReference type="AlphaFoldDB" id="A0A323UL40"/>
<dbReference type="RefSeq" id="WP_110784518.1">
    <property type="nucleotide sequence ID" value="NZ_QKQS01000006.1"/>
</dbReference>
<dbReference type="NCBIfam" id="NF003969">
    <property type="entry name" value="PRK05463.1"/>
    <property type="match status" value="1"/>
</dbReference>
<name>A0A323UL40_RHOPL</name>
<comment type="similarity">
    <text evidence="1 3">Belongs to the D-glutamate cyclase family.</text>
</comment>
<comment type="caution">
    <text evidence="4">The sequence shown here is derived from an EMBL/GenBank/DDBJ whole genome shotgun (WGS) entry which is preliminary data.</text>
</comment>
<dbReference type="InterPro" id="IPR038021">
    <property type="entry name" value="Putative_hydro-lyase"/>
</dbReference>
<dbReference type="Pfam" id="PF07286">
    <property type="entry name" value="D-Glu_cyclase"/>
    <property type="match status" value="1"/>
</dbReference>
<reference evidence="4 5" key="1">
    <citation type="submission" date="2018-06" db="EMBL/GenBank/DDBJ databases">
        <title>Draft Whole-Genome Sequence of the purple photosynthetic bacterium Rhodospeudomonas palustris XCP.</title>
        <authorList>
            <person name="Rayyan A."/>
            <person name="Meyer T.E."/>
            <person name="Kyndt J.A."/>
        </authorList>
    </citation>
    <scope>NUCLEOTIDE SEQUENCE [LARGE SCALE GENOMIC DNA]</scope>
    <source>
        <strain evidence="4 5">XCP</strain>
    </source>
</reference>
<dbReference type="EC" id="4.2.1.-" evidence="3"/>
<dbReference type="PANTHER" id="PTHR32022:SF10">
    <property type="entry name" value="D-GLUTAMATE CYCLASE, MITOCHONDRIAL"/>
    <property type="match status" value="1"/>
</dbReference>
<dbReference type="PANTHER" id="PTHR32022">
    <property type="entry name" value="D-GLUTAMATE CYCLASE, MITOCHONDRIAL"/>
    <property type="match status" value="1"/>
</dbReference>
<dbReference type="EMBL" id="QKQS01000006">
    <property type="protein sequence ID" value="PZA13345.1"/>
    <property type="molecule type" value="Genomic_DNA"/>
</dbReference>
<evidence type="ECO:0000256" key="3">
    <source>
        <dbReference type="HAMAP-Rule" id="MF_01830"/>
    </source>
</evidence>
<dbReference type="Gene3D" id="3.40.1640.10">
    <property type="entry name" value="PSTPO5379-like"/>
    <property type="match status" value="1"/>
</dbReference>
<sequence length="272" mass="29580">MTVFAAEQQFHDAEASLPSHQARLAYRAGLAESTAGVAPGYVQGNLVILPEQHAAAFHRFCQLNPKPCPIIGMSDVGEPKIPSLGIDLDIRTDVPRYRVWRDGALIDEPTDVISHWRDDLVAFVIGCSFSFEEALLADDIPIRHIDQKVRVPMYRTNIPCASAGPFAGPMVVSMRPLKPRDAIRAVQITSRFPSVHGAPVHIGLPQSIGIADINKPDYGDPVRIEPDELPVFWACGVTPQAVIAAAKVPFAITHAPGLMLVTDLKNKHLAVL</sequence>
<protein>
    <recommendedName>
        <fullName evidence="3">Putative hydro-lyase DNX69_02940</fullName>
        <ecNumber evidence="3">4.2.1.-</ecNumber>
    </recommendedName>
</protein>
<dbReference type="PIRSF" id="PIRSF029755">
    <property type="entry name" value="UCP029755"/>
    <property type="match status" value="1"/>
</dbReference>
<organism evidence="4 5">
    <name type="scientific">Rhodopseudomonas palustris</name>
    <dbReference type="NCBI Taxonomy" id="1076"/>
    <lineage>
        <taxon>Bacteria</taxon>
        <taxon>Pseudomonadati</taxon>
        <taxon>Pseudomonadota</taxon>
        <taxon>Alphaproteobacteria</taxon>
        <taxon>Hyphomicrobiales</taxon>
        <taxon>Nitrobacteraceae</taxon>
        <taxon>Rhodopseudomonas</taxon>
    </lineage>
</organism>